<keyword evidence="6" id="KW-1185">Reference proteome</keyword>
<evidence type="ECO:0000256" key="1">
    <source>
        <dbReference type="ARBA" id="ARBA00022737"/>
    </source>
</evidence>
<evidence type="ECO:0000313" key="6">
    <source>
        <dbReference type="Proteomes" id="UP001500141"/>
    </source>
</evidence>
<dbReference type="SMART" id="SM00248">
    <property type="entry name" value="ANK"/>
    <property type="match status" value="2"/>
</dbReference>
<dbReference type="Gene3D" id="1.25.40.20">
    <property type="entry name" value="Ankyrin repeat-containing domain"/>
    <property type="match status" value="1"/>
</dbReference>
<proteinExistence type="predicted"/>
<evidence type="ECO:0000256" key="4">
    <source>
        <dbReference type="SAM" id="SignalP"/>
    </source>
</evidence>
<evidence type="ECO:0008006" key="7">
    <source>
        <dbReference type="Google" id="ProtNLM"/>
    </source>
</evidence>
<keyword evidence="2 3" id="KW-0040">ANK repeat</keyword>
<dbReference type="Pfam" id="PF12796">
    <property type="entry name" value="Ank_2"/>
    <property type="match status" value="1"/>
</dbReference>
<dbReference type="InterPro" id="IPR002110">
    <property type="entry name" value="Ankyrin_rpt"/>
</dbReference>
<dbReference type="PROSITE" id="PS50297">
    <property type="entry name" value="ANK_REP_REGION"/>
    <property type="match status" value="1"/>
</dbReference>
<feature type="signal peptide" evidence="4">
    <location>
        <begin position="1"/>
        <end position="21"/>
    </location>
</feature>
<comment type="caution">
    <text evidence="5">The sequence shown here is derived from an EMBL/GenBank/DDBJ whole genome shotgun (WGS) entry which is preliminary data.</text>
</comment>
<keyword evidence="1" id="KW-0677">Repeat</keyword>
<dbReference type="PROSITE" id="PS50088">
    <property type="entry name" value="ANK_REPEAT"/>
    <property type="match status" value="2"/>
</dbReference>
<evidence type="ECO:0000256" key="2">
    <source>
        <dbReference type="ARBA" id="ARBA00023043"/>
    </source>
</evidence>
<reference evidence="6" key="1">
    <citation type="journal article" date="2019" name="Int. J. Syst. Evol. Microbiol.">
        <title>The Global Catalogue of Microorganisms (GCM) 10K type strain sequencing project: providing services to taxonomists for standard genome sequencing and annotation.</title>
        <authorList>
            <consortium name="The Broad Institute Genomics Platform"/>
            <consortium name="The Broad Institute Genome Sequencing Center for Infectious Disease"/>
            <person name="Wu L."/>
            <person name="Ma J."/>
        </authorList>
    </citation>
    <scope>NUCLEOTIDE SEQUENCE [LARGE SCALE GENOMIC DNA]</scope>
    <source>
        <strain evidence="6">JCM 18198</strain>
    </source>
</reference>
<feature type="chain" id="PRO_5047361473" description="Ankyrin repeat domain-containing protein" evidence="4">
    <location>
        <begin position="22"/>
        <end position="121"/>
    </location>
</feature>
<evidence type="ECO:0000313" key="5">
    <source>
        <dbReference type="EMBL" id="GAA4756862.1"/>
    </source>
</evidence>
<feature type="repeat" description="ANK" evidence="3">
    <location>
        <begin position="35"/>
        <end position="67"/>
    </location>
</feature>
<feature type="repeat" description="ANK" evidence="3">
    <location>
        <begin position="67"/>
        <end position="99"/>
    </location>
</feature>
<dbReference type="SUPFAM" id="SSF48403">
    <property type="entry name" value="Ankyrin repeat"/>
    <property type="match status" value="1"/>
</dbReference>
<dbReference type="InterPro" id="IPR036770">
    <property type="entry name" value="Ankyrin_rpt-contain_sf"/>
</dbReference>
<sequence>MKKSIVILGLALGAFATQSFASNVSVSHEKTIFASVNSPLCAAIIKGDLEAVKKFVEYGVDVNETSNGMTPLMFAARFNRVDIIEVLLKNGADKKTKDEKGYTALKYAEQSKANDAIQALK</sequence>
<name>A0ABP8ZHH9_9FLAO</name>
<dbReference type="RefSeq" id="WP_264542900.1">
    <property type="nucleotide sequence ID" value="NZ_BAABIP010000003.1"/>
</dbReference>
<dbReference type="PANTHER" id="PTHR24171">
    <property type="entry name" value="ANKYRIN REPEAT DOMAIN-CONTAINING PROTEIN 39-RELATED"/>
    <property type="match status" value="1"/>
</dbReference>
<keyword evidence="4" id="KW-0732">Signal</keyword>
<protein>
    <recommendedName>
        <fullName evidence="7">Ankyrin repeat domain-containing protein</fullName>
    </recommendedName>
</protein>
<dbReference type="Proteomes" id="UP001500141">
    <property type="component" value="Unassembled WGS sequence"/>
</dbReference>
<dbReference type="EMBL" id="BAABIP010000003">
    <property type="protein sequence ID" value="GAA4756862.1"/>
    <property type="molecule type" value="Genomic_DNA"/>
</dbReference>
<organism evidence="5 6">
    <name type="scientific">Flavobacterium hankyongi</name>
    <dbReference type="NCBI Taxonomy" id="1176532"/>
    <lineage>
        <taxon>Bacteria</taxon>
        <taxon>Pseudomonadati</taxon>
        <taxon>Bacteroidota</taxon>
        <taxon>Flavobacteriia</taxon>
        <taxon>Flavobacteriales</taxon>
        <taxon>Flavobacteriaceae</taxon>
        <taxon>Flavobacterium</taxon>
    </lineage>
</organism>
<evidence type="ECO:0000256" key="3">
    <source>
        <dbReference type="PROSITE-ProRule" id="PRU00023"/>
    </source>
</evidence>
<gene>
    <name evidence="5" type="ORF">GCM10023230_00610</name>
</gene>
<accession>A0ABP8ZHH9</accession>